<dbReference type="AlphaFoldDB" id="A0A5R9K751"/>
<organism evidence="2 3">
    <name type="scientific">Dyadobacter sediminis</name>
    <dbReference type="NCBI Taxonomy" id="1493691"/>
    <lineage>
        <taxon>Bacteria</taxon>
        <taxon>Pseudomonadati</taxon>
        <taxon>Bacteroidota</taxon>
        <taxon>Cytophagia</taxon>
        <taxon>Cytophagales</taxon>
        <taxon>Spirosomataceae</taxon>
        <taxon>Dyadobacter</taxon>
    </lineage>
</organism>
<evidence type="ECO:0000256" key="1">
    <source>
        <dbReference type="SAM" id="Coils"/>
    </source>
</evidence>
<keyword evidence="1" id="KW-0175">Coiled coil</keyword>
<proteinExistence type="predicted"/>
<dbReference type="RefSeq" id="WP_138283669.1">
    <property type="nucleotide sequence ID" value="NZ_BMGE01000004.1"/>
</dbReference>
<evidence type="ECO:0000313" key="3">
    <source>
        <dbReference type="Proteomes" id="UP000309788"/>
    </source>
</evidence>
<feature type="coiled-coil region" evidence="1">
    <location>
        <begin position="16"/>
        <end position="61"/>
    </location>
</feature>
<name>A0A5R9K751_9BACT</name>
<dbReference type="EMBL" id="VCEI01000030">
    <property type="protein sequence ID" value="TLU89609.1"/>
    <property type="molecule type" value="Genomic_DNA"/>
</dbReference>
<protein>
    <submittedName>
        <fullName evidence="2">Uncharacterized protein</fullName>
    </submittedName>
</protein>
<gene>
    <name evidence="2" type="ORF">FEM55_23020</name>
</gene>
<dbReference type="OrthoDB" id="9826814at2"/>
<evidence type="ECO:0000313" key="2">
    <source>
        <dbReference type="EMBL" id="TLU89609.1"/>
    </source>
</evidence>
<accession>A0A5R9K751</accession>
<dbReference type="Proteomes" id="UP000309788">
    <property type="component" value="Unassembled WGS sequence"/>
</dbReference>
<sequence>MSGQEFNLKFNELKLLQEMEREVLYLKSNHLEYELELAKLKLLHKKEIDHLTEKMADAEQDENSEIYQLKALHKRELENFMKEVACTDQRQYKLKIDYLKLRHRIELLAAKKKSESKMDELEMLHRGELKTVMKKLEYIEQTHIPKSDQLALRHQIERNTLIETFVLANKLYNIGDIISDHAGSISVRLYSYVTSNNSFEMLYKGIILTKDGEHRKDGAHRSVLESDVKSCYRPLANK</sequence>
<reference evidence="2 3" key="1">
    <citation type="submission" date="2019-05" db="EMBL/GenBank/DDBJ databases">
        <authorList>
            <person name="Qu J.-H."/>
        </authorList>
    </citation>
    <scope>NUCLEOTIDE SEQUENCE [LARGE SCALE GENOMIC DNA]</scope>
    <source>
        <strain evidence="2 3">Z12</strain>
    </source>
</reference>
<comment type="caution">
    <text evidence="2">The sequence shown here is derived from an EMBL/GenBank/DDBJ whole genome shotgun (WGS) entry which is preliminary data.</text>
</comment>
<keyword evidence="3" id="KW-1185">Reference proteome</keyword>